<evidence type="ECO:0000313" key="11">
    <source>
        <dbReference type="Proteomes" id="UP000063965"/>
    </source>
</evidence>
<feature type="signal peptide" evidence="7">
    <location>
        <begin position="1"/>
        <end position="25"/>
    </location>
</feature>
<dbReference type="InterPro" id="IPR011782">
    <property type="entry name" value="Pept_S1C_Do"/>
</dbReference>
<evidence type="ECO:0000256" key="4">
    <source>
        <dbReference type="ARBA" id="ARBA00022737"/>
    </source>
</evidence>
<dbReference type="EMBL" id="CP011126">
    <property type="protein sequence ID" value="AKQ33520.1"/>
    <property type="molecule type" value="Genomic_DNA"/>
</dbReference>
<feature type="chain" id="PRO_5045028576" evidence="7">
    <location>
        <begin position="26"/>
        <end position="450"/>
    </location>
</feature>
<protein>
    <submittedName>
        <fullName evidence="10">Endopeptidase</fullName>
    </submittedName>
</protein>
<feature type="domain" description="PDZ" evidence="8">
    <location>
        <begin position="353"/>
        <end position="439"/>
    </location>
</feature>
<dbReference type="PANTHER" id="PTHR22939:SF129">
    <property type="entry name" value="SERINE PROTEASE HTRA2, MITOCHONDRIAL"/>
    <property type="match status" value="1"/>
</dbReference>
<dbReference type="SUPFAM" id="SSF50494">
    <property type="entry name" value="Trypsin-like serine proteases"/>
    <property type="match status" value="1"/>
</dbReference>
<dbReference type="Gene3D" id="2.30.42.10">
    <property type="match status" value="2"/>
</dbReference>
<organism evidence="10 11">
    <name type="scientific">Candidatus Coxiella mudrowiae</name>
    <dbReference type="NCBI Taxonomy" id="2054173"/>
    <lineage>
        <taxon>Bacteria</taxon>
        <taxon>Pseudomonadati</taxon>
        <taxon>Pseudomonadota</taxon>
        <taxon>Gammaproteobacteria</taxon>
        <taxon>Legionellales</taxon>
        <taxon>Coxiellaceae</taxon>
        <taxon>Coxiella</taxon>
    </lineage>
</organism>
<keyword evidence="4" id="KW-0677">Repeat</keyword>
<dbReference type="Pfam" id="PF13365">
    <property type="entry name" value="Trypsin_2"/>
    <property type="match status" value="1"/>
</dbReference>
<keyword evidence="3 7" id="KW-0732">Signal</keyword>
<keyword evidence="2" id="KW-0645">Protease</keyword>
<dbReference type="NCBIfam" id="TIGR02037">
    <property type="entry name" value="degP_htrA_DO"/>
    <property type="match status" value="1"/>
</dbReference>
<keyword evidence="11" id="KW-1185">Reference proteome</keyword>
<name>A0ABM5UU90_9COXI</name>
<accession>A0ABM5UU90</accession>
<gene>
    <name evidence="9" type="ORF">CleRT_05190</name>
    <name evidence="10" type="ORF">CleRT_06630</name>
</gene>
<sequence length="450" mass="48215">MKKLACVIISSITLALSLFPFSGYAHLAPDFNGKVVSSLAPMLSKATPSLVNIAVEKLIPKPVNPFQPETEQDLTPTKVLGVSSGVIIDAQKGYIVTNAHVIKDQKIMLITLKDGRRYRAKIIGKDEGFDLAVIQIKAKHLTQLPFGNSNQLKVGDFVVAIGSPFGLTQTVTSGVVSALDRQEPRIDNFQSFIQTDAPINPGNSGGALIDLQGRLVGINTAIVTPSAGNIGIGFSIPSNMVKSVAEQLIKYGKVERGMLGVTAQNITPELANALNLKHSEGALVTKVVVGSSAEKAGLQVQDIIECVNQSPIHTSEQLHNMLGLVRPGTTIHLTVLRNHKTEKLTATVGDPKDVLLERKVPFLGGMRLQKFSDLELDSTFLSGVLVTSIDDHSEGALSGLQPGDIILSANNQVTPTVSELMNIAEKKPKQLLLKVARDSEQLFLVIQPTQ</sequence>
<evidence type="ECO:0000259" key="8">
    <source>
        <dbReference type="PROSITE" id="PS50106"/>
    </source>
</evidence>
<reference evidence="10 11" key="1">
    <citation type="journal article" date="2015" name="Genome Biol. Evol.">
        <title>Distinctive Genome Reduction Rates Revealed by Genomic Analyses of Two Coxiella-Like Endosymbionts in Ticks.</title>
        <authorList>
            <person name="Gottlieb Y."/>
            <person name="Lalzar I."/>
            <person name="Klasson L."/>
        </authorList>
    </citation>
    <scope>NUCLEOTIDE SEQUENCE [LARGE SCALE GENOMIC DNA]</scope>
    <source>
        <strain evidence="10 11">CRt</strain>
    </source>
</reference>
<evidence type="ECO:0000256" key="5">
    <source>
        <dbReference type="ARBA" id="ARBA00022801"/>
    </source>
</evidence>
<comment type="similarity">
    <text evidence="1">Belongs to the peptidase S1C family.</text>
</comment>
<dbReference type="Gene3D" id="2.40.10.120">
    <property type="match status" value="1"/>
</dbReference>
<dbReference type="Pfam" id="PF00595">
    <property type="entry name" value="PDZ"/>
    <property type="match status" value="1"/>
</dbReference>
<dbReference type="PRINTS" id="PR00834">
    <property type="entry name" value="PROTEASES2C"/>
</dbReference>
<dbReference type="PROSITE" id="PS50106">
    <property type="entry name" value="PDZ"/>
    <property type="match status" value="2"/>
</dbReference>
<dbReference type="Proteomes" id="UP000063965">
    <property type="component" value="Chromosome"/>
</dbReference>
<dbReference type="EMBL" id="CP011126">
    <property type="protein sequence ID" value="AKQ33433.1"/>
    <property type="molecule type" value="Genomic_DNA"/>
</dbReference>
<dbReference type="InterPro" id="IPR001478">
    <property type="entry name" value="PDZ"/>
</dbReference>
<evidence type="ECO:0000256" key="3">
    <source>
        <dbReference type="ARBA" id="ARBA00022729"/>
    </source>
</evidence>
<feature type="domain" description="PDZ" evidence="8">
    <location>
        <begin position="248"/>
        <end position="339"/>
    </location>
</feature>
<keyword evidence="6" id="KW-0720">Serine protease</keyword>
<keyword evidence="5" id="KW-0378">Hydrolase</keyword>
<dbReference type="PANTHER" id="PTHR22939">
    <property type="entry name" value="SERINE PROTEASE FAMILY S1C HTRA-RELATED"/>
    <property type="match status" value="1"/>
</dbReference>
<dbReference type="SUPFAM" id="SSF50156">
    <property type="entry name" value="PDZ domain-like"/>
    <property type="match status" value="2"/>
</dbReference>
<dbReference type="InterPro" id="IPR009003">
    <property type="entry name" value="Peptidase_S1_PA"/>
</dbReference>
<evidence type="ECO:0000256" key="7">
    <source>
        <dbReference type="SAM" id="SignalP"/>
    </source>
</evidence>
<dbReference type="RefSeq" id="WP_048875097.1">
    <property type="nucleotide sequence ID" value="NZ_CP011126.1"/>
</dbReference>
<evidence type="ECO:0000313" key="10">
    <source>
        <dbReference type="EMBL" id="AKQ33520.1"/>
    </source>
</evidence>
<dbReference type="Pfam" id="PF13180">
    <property type="entry name" value="PDZ_2"/>
    <property type="match status" value="1"/>
</dbReference>
<evidence type="ECO:0000256" key="1">
    <source>
        <dbReference type="ARBA" id="ARBA00010541"/>
    </source>
</evidence>
<proteinExistence type="inferred from homology"/>
<dbReference type="InterPro" id="IPR036034">
    <property type="entry name" value="PDZ_sf"/>
</dbReference>
<evidence type="ECO:0000256" key="6">
    <source>
        <dbReference type="ARBA" id="ARBA00022825"/>
    </source>
</evidence>
<dbReference type="InterPro" id="IPR001940">
    <property type="entry name" value="Peptidase_S1C"/>
</dbReference>
<dbReference type="SMART" id="SM00228">
    <property type="entry name" value="PDZ"/>
    <property type="match status" value="2"/>
</dbReference>
<evidence type="ECO:0000256" key="2">
    <source>
        <dbReference type="ARBA" id="ARBA00022670"/>
    </source>
</evidence>
<evidence type="ECO:0000313" key="9">
    <source>
        <dbReference type="EMBL" id="AKQ33433.1"/>
    </source>
</evidence>